<organism evidence="1 2">
    <name type="scientific">Sphaerisporangium dianthi</name>
    <dbReference type="NCBI Taxonomy" id="1436120"/>
    <lineage>
        <taxon>Bacteria</taxon>
        <taxon>Bacillati</taxon>
        <taxon>Actinomycetota</taxon>
        <taxon>Actinomycetes</taxon>
        <taxon>Streptosporangiales</taxon>
        <taxon>Streptosporangiaceae</taxon>
        <taxon>Sphaerisporangium</taxon>
    </lineage>
</organism>
<dbReference type="RefSeq" id="WP_380842063.1">
    <property type="nucleotide sequence ID" value="NZ_JBHSFP010000013.1"/>
</dbReference>
<reference evidence="2" key="1">
    <citation type="journal article" date="2019" name="Int. J. Syst. Evol. Microbiol.">
        <title>The Global Catalogue of Microorganisms (GCM) 10K type strain sequencing project: providing services to taxonomists for standard genome sequencing and annotation.</title>
        <authorList>
            <consortium name="The Broad Institute Genomics Platform"/>
            <consortium name="The Broad Institute Genome Sequencing Center for Infectious Disease"/>
            <person name="Wu L."/>
            <person name="Ma J."/>
        </authorList>
    </citation>
    <scope>NUCLEOTIDE SEQUENCE [LARGE SCALE GENOMIC DNA]</scope>
    <source>
        <strain evidence="2">CGMCC 4.7132</strain>
    </source>
</reference>
<evidence type="ECO:0000313" key="1">
    <source>
        <dbReference type="EMBL" id="MFC4533052.1"/>
    </source>
</evidence>
<evidence type="ECO:0008006" key="3">
    <source>
        <dbReference type="Google" id="ProtNLM"/>
    </source>
</evidence>
<proteinExistence type="predicted"/>
<gene>
    <name evidence="1" type="ORF">ACFO60_19920</name>
</gene>
<dbReference type="Proteomes" id="UP001596004">
    <property type="component" value="Unassembled WGS sequence"/>
</dbReference>
<name>A0ABV9CK27_9ACTN</name>
<protein>
    <recommendedName>
        <fullName evidence="3">SAV-6107-like HEPN domain-containing protein</fullName>
    </recommendedName>
</protein>
<sequence length="139" mass="15668">MVDRVKWRRDQDERIRDTRRSVYVEFLGALHRARESHWRLAGGTVPDGRSREAAAREVLHESQVWHAGERLLISAPQSVVDAVDRVVERLRSVRDVVAAGASSNSAEFEEAEKAYAMALVTLRATMREDLGVEPIAMTT</sequence>
<accession>A0ABV9CK27</accession>
<dbReference type="EMBL" id="JBHSFP010000013">
    <property type="protein sequence ID" value="MFC4533052.1"/>
    <property type="molecule type" value="Genomic_DNA"/>
</dbReference>
<evidence type="ECO:0000313" key="2">
    <source>
        <dbReference type="Proteomes" id="UP001596004"/>
    </source>
</evidence>
<keyword evidence="2" id="KW-1185">Reference proteome</keyword>
<comment type="caution">
    <text evidence="1">The sequence shown here is derived from an EMBL/GenBank/DDBJ whole genome shotgun (WGS) entry which is preliminary data.</text>
</comment>